<dbReference type="InterPro" id="IPR032806">
    <property type="entry name" value="YbfD_N"/>
</dbReference>
<dbReference type="AlphaFoldDB" id="A0A5A5TKZ7"/>
<name>A0A5A5TKZ7_9CHLR</name>
<sequence length="119" mass="13437">MYLNIFDGTGQENRESLARDAASLYQAFEQVKDGRKAKGKRYPLALILTVLMLGKLAGETTIHGIVDWVEERKDELKRQLKWPKDFPVDSTYSEALSCCDGQEIAKAHGMRNEMITASE</sequence>
<accession>A0A5A5TKZ7</accession>
<dbReference type="EMBL" id="BIXY01000193">
    <property type="protein sequence ID" value="GCF11982.1"/>
    <property type="molecule type" value="Genomic_DNA"/>
</dbReference>
<gene>
    <name evidence="2" type="ORF">KDI_55460</name>
</gene>
<evidence type="ECO:0000313" key="3">
    <source>
        <dbReference type="Proteomes" id="UP000322530"/>
    </source>
</evidence>
<protein>
    <recommendedName>
        <fullName evidence="1">H repeat-associated protein N-terminal domain-containing protein</fullName>
    </recommendedName>
</protein>
<comment type="caution">
    <text evidence="2">The sequence shown here is derived from an EMBL/GenBank/DDBJ whole genome shotgun (WGS) entry which is preliminary data.</text>
</comment>
<dbReference type="RefSeq" id="WP_172632519.1">
    <property type="nucleotide sequence ID" value="NZ_BIXY01000193.1"/>
</dbReference>
<proteinExistence type="predicted"/>
<keyword evidence="3" id="KW-1185">Reference proteome</keyword>
<organism evidence="2 3">
    <name type="scientific">Dictyobacter arantiisoli</name>
    <dbReference type="NCBI Taxonomy" id="2014874"/>
    <lineage>
        <taxon>Bacteria</taxon>
        <taxon>Bacillati</taxon>
        <taxon>Chloroflexota</taxon>
        <taxon>Ktedonobacteria</taxon>
        <taxon>Ktedonobacterales</taxon>
        <taxon>Dictyobacteraceae</taxon>
        <taxon>Dictyobacter</taxon>
    </lineage>
</organism>
<dbReference type="Pfam" id="PF13808">
    <property type="entry name" value="DDE_Tnp_1_assoc"/>
    <property type="match status" value="1"/>
</dbReference>
<evidence type="ECO:0000259" key="1">
    <source>
        <dbReference type="Pfam" id="PF13808"/>
    </source>
</evidence>
<reference evidence="2 3" key="1">
    <citation type="submission" date="2019-01" db="EMBL/GenBank/DDBJ databases">
        <title>Draft genome sequence of Dictyobacter sp. Uno17.</title>
        <authorList>
            <person name="Wang C.M."/>
            <person name="Zheng Y."/>
            <person name="Sakai Y."/>
            <person name="Abe K."/>
            <person name="Yokota A."/>
            <person name="Yabe S."/>
        </authorList>
    </citation>
    <scope>NUCLEOTIDE SEQUENCE [LARGE SCALE GENOMIC DNA]</scope>
    <source>
        <strain evidence="2 3">Uno17</strain>
    </source>
</reference>
<dbReference type="Proteomes" id="UP000322530">
    <property type="component" value="Unassembled WGS sequence"/>
</dbReference>
<evidence type="ECO:0000313" key="2">
    <source>
        <dbReference type="EMBL" id="GCF11982.1"/>
    </source>
</evidence>
<feature type="domain" description="H repeat-associated protein N-terminal" evidence="1">
    <location>
        <begin position="26"/>
        <end position="108"/>
    </location>
</feature>